<accession>A0A481T4K2</accession>
<dbReference type="EMBL" id="MH790556">
    <property type="protein sequence ID" value="QBH76194.1"/>
    <property type="molecule type" value="Genomic_DNA"/>
</dbReference>
<protein>
    <submittedName>
        <fullName evidence="1">Uncharacterized protein</fullName>
    </submittedName>
</protein>
<organism evidence="1">
    <name type="scientific">Human herpesvirus 2</name>
    <name type="common">HHV-2</name>
    <name type="synonym">Human herpes simplex virus 2</name>
    <dbReference type="NCBI Taxonomy" id="10310"/>
    <lineage>
        <taxon>Viruses</taxon>
        <taxon>Duplodnaviria</taxon>
        <taxon>Heunggongvirae</taxon>
        <taxon>Peploviricota</taxon>
        <taxon>Herviviricetes</taxon>
        <taxon>Herpesvirales</taxon>
        <taxon>Orthoherpesviridae</taxon>
        <taxon>Alphaherpesvirinae</taxon>
        <taxon>Simplexvirus</taxon>
        <taxon>Simplexvirus humanalpha2</taxon>
    </lineage>
</organism>
<sequence length="39" mass="4340">MDLRARRPQPQSTQLARGTRAWECLMEGRGAGRRMPAGA</sequence>
<name>A0A481T4K2_HHV2</name>
<reference evidence="1" key="1">
    <citation type="submission" date="2018-08" db="EMBL/GenBank/DDBJ databases">
        <title>HSV2 whole genome sequences from clinical isolates.</title>
        <authorList>
            <person name="Roychoudhury P."/>
            <person name="Greninger A.L."/>
            <person name="Jerome K.R."/>
            <person name="Johnston C."/>
            <person name="Wald A."/>
            <person name="Xie H."/>
        </authorList>
    </citation>
    <scope>NUCLEOTIDE SEQUENCE</scope>
    <source>
        <strain evidence="1">2012-15948</strain>
    </source>
</reference>
<organismHost>
    <name type="scientific">Homo sapiens</name>
    <name type="common">Human</name>
    <dbReference type="NCBI Taxonomy" id="9606"/>
</organismHost>
<proteinExistence type="predicted"/>
<evidence type="ECO:0000313" key="1">
    <source>
        <dbReference type="EMBL" id="QBH76194.1"/>
    </source>
</evidence>